<evidence type="ECO:0000256" key="1">
    <source>
        <dbReference type="SAM" id="MobiDB-lite"/>
    </source>
</evidence>
<dbReference type="AlphaFoldDB" id="A0A931B832"/>
<comment type="caution">
    <text evidence="3">The sequence shown here is derived from an EMBL/GenBank/DDBJ whole genome shotgun (WGS) entry which is preliminary data.</text>
</comment>
<dbReference type="EMBL" id="JADPRT010000014">
    <property type="protein sequence ID" value="MBF9071938.1"/>
    <property type="molecule type" value="Genomic_DNA"/>
</dbReference>
<name>A0A931B832_9ACTN</name>
<organism evidence="3 4">
    <name type="scientific">Streptacidiphilus fuscans</name>
    <dbReference type="NCBI Taxonomy" id="2789292"/>
    <lineage>
        <taxon>Bacteria</taxon>
        <taxon>Bacillati</taxon>
        <taxon>Actinomycetota</taxon>
        <taxon>Actinomycetes</taxon>
        <taxon>Kitasatosporales</taxon>
        <taxon>Streptomycetaceae</taxon>
        <taxon>Streptacidiphilus</taxon>
    </lineage>
</organism>
<feature type="transmembrane region" description="Helical" evidence="2">
    <location>
        <begin position="36"/>
        <end position="57"/>
    </location>
</feature>
<feature type="region of interest" description="Disordered" evidence="1">
    <location>
        <begin position="219"/>
        <end position="239"/>
    </location>
</feature>
<keyword evidence="4" id="KW-1185">Reference proteome</keyword>
<keyword evidence="2" id="KW-0472">Membrane</keyword>
<protein>
    <submittedName>
        <fullName evidence="3">Uncharacterized protein</fullName>
    </submittedName>
</protein>
<sequence length="239" mass="25237">MPKDGEEPGRRSSQSRRAKIAAQQAAAAQAERRRRLLMIVGAVIVVAAVVVVIVLNFPKSSTTSTRGPEGITVESGPELASISSAATGKTVDGISCDASEQVAYHIHTHLAVYVNGQAHSIPYGIGVVQPVPQAANGGTFVSASTCYYWLHTHVADGIIHVESPTEAKYTLGQFFDIWGQPLSTDQVGPAKGTVTAYVNGKQFTGNPRDITLQPHEDIQLNVGSPNVPPQSVDWSGSGL</sequence>
<evidence type="ECO:0000256" key="2">
    <source>
        <dbReference type="SAM" id="Phobius"/>
    </source>
</evidence>
<keyword evidence="2" id="KW-1133">Transmembrane helix</keyword>
<accession>A0A931B832</accession>
<evidence type="ECO:0000313" key="4">
    <source>
        <dbReference type="Proteomes" id="UP000657385"/>
    </source>
</evidence>
<evidence type="ECO:0000313" key="3">
    <source>
        <dbReference type="EMBL" id="MBF9071938.1"/>
    </source>
</evidence>
<dbReference type="RefSeq" id="WP_196197118.1">
    <property type="nucleotide sequence ID" value="NZ_JADPRT010000014.1"/>
</dbReference>
<dbReference type="Proteomes" id="UP000657385">
    <property type="component" value="Unassembled WGS sequence"/>
</dbReference>
<proteinExistence type="predicted"/>
<reference evidence="3" key="1">
    <citation type="submission" date="2020-11" db="EMBL/GenBank/DDBJ databases">
        <title>Isolation and identification of active actinomycetes.</title>
        <authorList>
            <person name="Yu B."/>
        </authorList>
    </citation>
    <scope>NUCLEOTIDE SEQUENCE</scope>
    <source>
        <strain evidence="3">NEAU-YB345</strain>
    </source>
</reference>
<keyword evidence="2" id="KW-0812">Transmembrane</keyword>
<gene>
    <name evidence="3" type="ORF">I2501_28335</name>
</gene>